<evidence type="ECO:0000256" key="2">
    <source>
        <dbReference type="ARBA" id="ARBA00023125"/>
    </source>
</evidence>
<dbReference type="InterPro" id="IPR013096">
    <property type="entry name" value="Cupin_2"/>
</dbReference>
<dbReference type="PANTHER" id="PTHR43280:SF27">
    <property type="entry name" value="TRANSCRIPTIONAL REGULATOR MTLR"/>
    <property type="match status" value="1"/>
</dbReference>
<evidence type="ECO:0000313" key="5">
    <source>
        <dbReference type="EMBL" id="XCM83377.1"/>
    </source>
</evidence>
<dbReference type="PROSITE" id="PS00041">
    <property type="entry name" value="HTH_ARAC_FAMILY_1"/>
    <property type="match status" value="1"/>
</dbReference>
<dbReference type="PROSITE" id="PS01124">
    <property type="entry name" value="HTH_ARAC_FAMILY_2"/>
    <property type="match status" value="1"/>
</dbReference>
<dbReference type="RefSeq" id="WP_354644313.1">
    <property type="nucleotide sequence ID" value="NZ_CP159872.1"/>
</dbReference>
<dbReference type="PANTHER" id="PTHR43280">
    <property type="entry name" value="ARAC-FAMILY TRANSCRIPTIONAL REGULATOR"/>
    <property type="match status" value="1"/>
</dbReference>
<evidence type="ECO:0000259" key="4">
    <source>
        <dbReference type="PROSITE" id="PS01124"/>
    </source>
</evidence>
<dbReference type="Gene3D" id="1.10.10.60">
    <property type="entry name" value="Homeodomain-like"/>
    <property type="match status" value="1"/>
</dbReference>
<dbReference type="GO" id="GO:0003700">
    <property type="term" value="F:DNA-binding transcription factor activity"/>
    <property type="evidence" value="ECO:0007669"/>
    <property type="project" value="InterPro"/>
</dbReference>
<dbReference type="InterPro" id="IPR018062">
    <property type="entry name" value="HTH_AraC-typ_CS"/>
</dbReference>
<name>A0AAU8K441_9ACTN</name>
<dbReference type="Pfam" id="PF12833">
    <property type="entry name" value="HTH_18"/>
    <property type="match status" value="1"/>
</dbReference>
<keyword evidence="2" id="KW-0238">DNA-binding</keyword>
<dbReference type="AlphaFoldDB" id="A0AAU8K441"/>
<dbReference type="Pfam" id="PF07883">
    <property type="entry name" value="Cupin_2"/>
    <property type="match status" value="1"/>
</dbReference>
<reference evidence="5" key="1">
    <citation type="submission" date="2024-06" db="EMBL/GenBank/DDBJ databases">
        <title>The genome sequences of Kitasatospora sp. strain HUAS MG31.</title>
        <authorList>
            <person name="Mo P."/>
        </authorList>
    </citation>
    <scope>NUCLEOTIDE SEQUENCE</scope>
    <source>
        <strain evidence="5">HUAS MG31</strain>
    </source>
</reference>
<accession>A0AAU8K441</accession>
<evidence type="ECO:0000256" key="1">
    <source>
        <dbReference type="ARBA" id="ARBA00023015"/>
    </source>
</evidence>
<dbReference type="GO" id="GO:0043565">
    <property type="term" value="F:sequence-specific DNA binding"/>
    <property type="evidence" value="ECO:0007669"/>
    <property type="project" value="InterPro"/>
</dbReference>
<dbReference type="KEGG" id="kcm:ABWK59_32850"/>
<evidence type="ECO:0000256" key="3">
    <source>
        <dbReference type="ARBA" id="ARBA00023163"/>
    </source>
</evidence>
<dbReference type="InterPro" id="IPR011051">
    <property type="entry name" value="RmlC_Cupin_sf"/>
</dbReference>
<organism evidence="5">
    <name type="scientific">Kitasatospora camelliae</name>
    <dbReference type="NCBI Taxonomy" id="3156397"/>
    <lineage>
        <taxon>Bacteria</taxon>
        <taxon>Bacillati</taxon>
        <taxon>Actinomycetota</taxon>
        <taxon>Actinomycetes</taxon>
        <taxon>Kitasatosporales</taxon>
        <taxon>Streptomycetaceae</taxon>
        <taxon>Kitasatospora</taxon>
    </lineage>
</organism>
<keyword evidence="3" id="KW-0804">Transcription</keyword>
<protein>
    <submittedName>
        <fullName evidence="5">Helix-turn-helix domain-containing protein</fullName>
    </submittedName>
</protein>
<feature type="domain" description="HTH araC/xylS-type" evidence="4">
    <location>
        <begin position="175"/>
        <end position="273"/>
    </location>
</feature>
<sequence>MDPQIGVEVFPSLLTGWSGRPTVMGTAHQHDDLELNLVVEGGTMLYLIGGMPVEVGPGSVAAFWAAVPHQVVANSAARVHWVHIPFPEFLRWRLPDAVTSRLLSGVPLISASSTTLATDPVNFTQWAKDLADGQAEHRRIALLELEARVRRLALATIDEPMRRYTGGDPVLRQVVAMARHIAEHFREPLTVADIAAAARLHPNYAMGQFRKVLHTTVGDYLTSSRLAEARRLLITTDLPITRVAAESGFGSGSRFYAAFTSACGVPPARFRREHADAAGA</sequence>
<gene>
    <name evidence="5" type="ORF">ABWK59_32850</name>
</gene>
<dbReference type="EMBL" id="CP159872">
    <property type="protein sequence ID" value="XCM83377.1"/>
    <property type="molecule type" value="Genomic_DNA"/>
</dbReference>
<dbReference type="InterPro" id="IPR014710">
    <property type="entry name" value="RmlC-like_jellyroll"/>
</dbReference>
<dbReference type="SUPFAM" id="SSF46689">
    <property type="entry name" value="Homeodomain-like"/>
    <property type="match status" value="1"/>
</dbReference>
<dbReference type="InterPro" id="IPR018060">
    <property type="entry name" value="HTH_AraC"/>
</dbReference>
<dbReference type="SUPFAM" id="SSF51182">
    <property type="entry name" value="RmlC-like cupins"/>
    <property type="match status" value="1"/>
</dbReference>
<dbReference type="InterPro" id="IPR009057">
    <property type="entry name" value="Homeodomain-like_sf"/>
</dbReference>
<proteinExistence type="predicted"/>
<dbReference type="SMART" id="SM00342">
    <property type="entry name" value="HTH_ARAC"/>
    <property type="match status" value="1"/>
</dbReference>
<dbReference type="Gene3D" id="2.60.120.10">
    <property type="entry name" value="Jelly Rolls"/>
    <property type="match status" value="1"/>
</dbReference>
<keyword evidence="1" id="KW-0805">Transcription regulation</keyword>